<reference evidence="2" key="1">
    <citation type="submission" date="2021-02" db="EMBL/GenBank/DDBJ databases">
        <authorList>
            <person name="Palmer J.M."/>
        </authorList>
    </citation>
    <scope>NUCLEOTIDE SEQUENCE</scope>
    <source>
        <strain evidence="2">SCRP734</strain>
    </source>
</reference>
<feature type="compositionally biased region" description="Low complexity" evidence="1">
    <location>
        <begin position="144"/>
        <end position="156"/>
    </location>
</feature>
<feature type="compositionally biased region" description="Basic and acidic residues" evidence="1">
    <location>
        <begin position="60"/>
        <end position="78"/>
    </location>
</feature>
<sequence length="188" mass="19411">MAAALDATRTAQTVDEASASSAETTKVAAELATTAGAVSMAAAERTKIAQLRPLTRAANRRAEEATRQAEASRTKVADTESLEVTVVGAAATDPTADVVTARQAADTRAIATSPPRSPRAAGTASPLSNTAPRMATRPESETRAGVAPHVPVAVVPSNRGPRRQTQEPVQDGARRAAELREGPARVKK</sequence>
<protein>
    <submittedName>
        <fullName evidence="2">Uncharacterized protein</fullName>
    </submittedName>
</protein>
<name>A0A8T1WC68_9STRA</name>
<gene>
    <name evidence="2" type="ORF">PHYPSEUDO_006663</name>
</gene>
<feature type="compositionally biased region" description="Basic and acidic residues" evidence="1">
    <location>
        <begin position="172"/>
        <end position="188"/>
    </location>
</feature>
<organism evidence="2 3">
    <name type="scientific">Phytophthora pseudosyringae</name>
    <dbReference type="NCBI Taxonomy" id="221518"/>
    <lineage>
        <taxon>Eukaryota</taxon>
        <taxon>Sar</taxon>
        <taxon>Stramenopiles</taxon>
        <taxon>Oomycota</taxon>
        <taxon>Peronosporomycetes</taxon>
        <taxon>Peronosporales</taxon>
        <taxon>Peronosporaceae</taxon>
        <taxon>Phytophthora</taxon>
    </lineage>
</organism>
<comment type="caution">
    <text evidence="2">The sequence shown here is derived from an EMBL/GenBank/DDBJ whole genome shotgun (WGS) entry which is preliminary data.</text>
</comment>
<feature type="region of interest" description="Disordered" evidence="1">
    <location>
        <begin position="54"/>
        <end position="188"/>
    </location>
</feature>
<proteinExistence type="predicted"/>
<evidence type="ECO:0000256" key="1">
    <source>
        <dbReference type="SAM" id="MobiDB-lite"/>
    </source>
</evidence>
<dbReference type="AlphaFoldDB" id="A0A8T1WC68"/>
<feature type="compositionally biased region" description="Polar residues" evidence="1">
    <location>
        <begin position="9"/>
        <end position="24"/>
    </location>
</feature>
<feature type="region of interest" description="Disordered" evidence="1">
    <location>
        <begin position="1"/>
        <end position="24"/>
    </location>
</feature>
<evidence type="ECO:0000313" key="3">
    <source>
        <dbReference type="Proteomes" id="UP000694044"/>
    </source>
</evidence>
<dbReference type="Proteomes" id="UP000694044">
    <property type="component" value="Unassembled WGS sequence"/>
</dbReference>
<evidence type="ECO:0000313" key="2">
    <source>
        <dbReference type="EMBL" id="KAG7390841.1"/>
    </source>
</evidence>
<dbReference type="EMBL" id="JAGDFM010000027">
    <property type="protein sequence ID" value="KAG7390841.1"/>
    <property type="molecule type" value="Genomic_DNA"/>
</dbReference>
<keyword evidence="3" id="KW-1185">Reference proteome</keyword>
<accession>A0A8T1WC68</accession>
<feature type="compositionally biased region" description="Low complexity" evidence="1">
    <location>
        <begin position="84"/>
        <end position="101"/>
    </location>
</feature>